<protein>
    <recommendedName>
        <fullName evidence="3">Eukaryotic translation initiation factor 3 subunit M</fullName>
    </recommendedName>
</protein>
<dbReference type="AlphaFoldDB" id="A0A8J5USD8"/>
<name>A0A8J5USD8_9ASCO</name>
<dbReference type="PANTHER" id="PTHR15350">
    <property type="entry name" value="COP9 SIGNALOSOME COMPLEX SUBUNIT 7/DENDRITIC CELL PROTEIN GA17"/>
    <property type="match status" value="1"/>
</dbReference>
<comment type="caution">
    <text evidence="1">The sequence shown here is derived from an EMBL/GenBank/DDBJ whole genome shotgun (WGS) entry which is preliminary data.</text>
</comment>
<dbReference type="InterPro" id="IPR045237">
    <property type="entry name" value="COPS7/eIF3m"/>
</dbReference>
<dbReference type="OrthoDB" id="10267031at2759"/>
<dbReference type="GO" id="GO:0002183">
    <property type="term" value="P:cytoplasmic translational initiation"/>
    <property type="evidence" value="ECO:0007669"/>
    <property type="project" value="TreeGrafter"/>
</dbReference>
<sequence length="401" mass="44929">MASVVVVNNELRDSVKEYSQIIDGINKNTEFSQSISSYLEKEEISNKSELLNKVYGVSTSENFKKLTDKEFEPAFYLLLHIASELSSSQEVLDNAESPIIKVLLETDPAQPPSLRDRRSIKSATILSVLSTIFNLVPGASKTRITLLKEILRVIKTSGIDFALIQDNVSSNLIHWLKQANSDDSEIRSIFWQLINLDNQFSKKSLDLIKSFTNQYELNSGELNQLITFALSSQQVDVSFLVNNNVAQALKNEQQQLSTIFNKYVRGEIITIEEIPTELPADFIHKKSKILNLAKYFADASSSPEHDDIVFKYSEIPNVQSGVEFEQLLIEAIKAGVIEGKLNQVEESFYLSRVNRFILAGEDNSKNWIAVKAALQQWKDALTNIDEAVAGARESIVGSTAN</sequence>
<keyword evidence="2" id="KW-1185">Reference proteome</keyword>
<evidence type="ECO:0000313" key="1">
    <source>
        <dbReference type="EMBL" id="KAG7660560.1"/>
    </source>
</evidence>
<organism evidence="1 2">
    <name type="scientific">[Candida] subhashii</name>
    <dbReference type="NCBI Taxonomy" id="561895"/>
    <lineage>
        <taxon>Eukaryota</taxon>
        <taxon>Fungi</taxon>
        <taxon>Dikarya</taxon>
        <taxon>Ascomycota</taxon>
        <taxon>Saccharomycotina</taxon>
        <taxon>Pichiomycetes</taxon>
        <taxon>Debaryomycetaceae</taxon>
        <taxon>Spathaspora</taxon>
    </lineage>
</organism>
<dbReference type="GO" id="GO:0005852">
    <property type="term" value="C:eukaryotic translation initiation factor 3 complex"/>
    <property type="evidence" value="ECO:0007669"/>
    <property type="project" value="TreeGrafter"/>
</dbReference>
<reference evidence="1 2" key="1">
    <citation type="journal article" date="2021" name="DNA Res.">
        <title>Genome analysis of Candida subhashii reveals its hybrid nature and dual mitochondrial genome conformations.</title>
        <authorList>
            <person name="Mixao V."/>
            <person name="Hegedusova E."/>
            <person name="Saus E."/>
            <person name="Pryszcz L.P."/>
            <person name="Cillingova A."/>
            <person name="Nosek J."/>
            <person name="Gabaldon T."/>
        </authorList>
    </citation>
    <scope>NUCLEOTIDE SEQUENCE [LARGE SCALE GENOMIC DNA]</scope>
    <source>
        <strain evidence="1 2">CBS 10753</strain>
    </source>
</reference>
<proteinExistence type="predicted"/>
<evidence type="ECO:0000313" key="2">
    <source>
        <dbReference type="Proteomes" id="UP000694255"/>
    </source>
</evidence>
<dbReference type="Proteomes" id="UP000694255">
    <property type="component" value="Unassembled WGS sequence"/>
</dbReference>
<dbReference type="PANTHER" id="PTHR15350:SF2">
    <property type="entry name" value="EUKARYOTIC TRANSLATION INITIATION FACTOR 3 SUBUNIT M"/>
    <property type="match status" value="1"/>
</dbReference>
<dbReference type="RefSeq" id="XP_049260793.1">
    <property type="nucleotide sequence ID" value="XM_049410103.1"/>
</dbReference>
<dbReference type="EMBL" id="JAGSYN010000277">
    <property type="protein sequence ID" value="KAG7660560.1"/>
    <property type="molecule type" value="Genomic_DNA"/>
</dbReference>
<accession>A0A8J5USD8</accession>
<evidence type="ECO:0008006" key="3">
    <source>
        <dbReference type="Google" id="ProtNLM"/>
    </source>
</evidence>
<dbReference type="GeneID" id="73472779"/>
<gene>
    <name evidence="1" type="ORF">J8A68_005979</name>
</gene>